<reference evidence="2" key="1">
    <citation type="submission" date="2014-09" db="EMBL/GenBank/DDBJ databases">
        <authorList>
            <person name="Magalhaes I.L.F."/>
            <person name="Oliveira U."/>
            <person name="Santos F.R."/>
            <person name="Vidigal T.H.D.A."/>
            <person name="Brescovit A.D."/>
            <person name="Santos A.J."/>
        </authorList>
    </citation>
    <scope>NUCLEOTIDE SEQUENCE</scope>
    <source>
        <tissue evidence="2">Shoot tissue taken approximately 20 cm above the soil surface</tissue>
    </source>
</reference>
<sequence>MSRLGAEAHRPRHRLESTHERTASHALRCDRIRMRVASGRTLRRSPPPPPLDVPCGAPSFGGISSNGLPARRRPPAWTPRNQRQQNGERLVAFRRNR</sequence>
<evidence type="ECO:0000313" key="2">
    <source>
        <dbReference type="EMBL" id="JAD36998.1"/>
    </source>
</evidence>
<dbReference type="EMBL" id="GBRH01260897">
    <property type="protein sequence ID" value="JAD36998.1"/>
    <property type="molecule type" value="Transcribed_RNA"/>
</dbReference>
<organism evidence="2">
    <name type="scientific">Arundo donax</name>
    <name type="common">Giant reed</name>
    <name type="synonym">Donax arundinaceus</name>
    <dbReference type="NCBI Taxonomy" id="35708"/>
    <lineage>
        <taxon>Eukaryota</taxon>
        <taxon>Viridiplantae</taxon>
        <taxon>Streptophyta</taxon>
        <taxon>Embryophyta</taxon>
        <taxon>Tracheophyta</taxon>
        <taxon>Spermatophyta</taxon>
        <taxon>Magnoliopsida</taxon>
        <taxon>Liliopsida</taxon>
        <taxon>Poales</taxon>
        <taxon>Poaceae</taxon>
        <taxon>PACMAD clade</taxon>
        <taxon>Arundinoideae</taxon>
        <taxon>Arundineae</taxon>
        <taxon>Arundo</taxon>
    </lineage>
</organism>
<proteinExistence type="predicted"/>
<evidence type="ECO:0000256" key="1">
    <source>
        <dbReference type="SAM" id="MobiDB-lite"/>
    </source>
</evidence>
<accession>A0A0A8ZH21</accession>
<name>A0A0A8ZH21_ARUDO</name>
<dbReference type="AlphaFoldDB" id="A0A0A8ZH21"/>
<feature type="region of interest" description="Disordered" evidence="1">
    <location>
        <begin position="1"/>
        <end position="25"/>
    </location>
</feature>
<feature type="region of interest" description="Disordered" evidence="1">
    <location>
        <begin position="37"/>
        <end position="97"/>
    </location>
</feature>
<reference evidence="2" key="2">
    <citation type="journal article" date="2015" name="Data Brief">
        <title>Shoot transcriptome of the giant reed, Arundo donax.</title>
        <authorList>
            <person name="Barrero R.A."/>
            <person name="Guerrero F.D."/>
            <person name="Moolhuijzen P."/>
            <person name="Goolsby J.A."/>
            <person name="Tidwell J."/>
            <person name="Bellgard S.E."/>
            <person name="Bellgard M.I."/>
        </authorList>
    </citation>
    <scope>NUCLEOTIDE SEQUENCE</scope>
    <source>
        <tissue evidence="2">Shoot tissue taken approximately 20 cm above the soil surface</tissue>
    </source>
</reference>
<protein>
    <submittedName>
        <fullName evidence="2">Uncharacterized protein</fullName>
    </submittedName>
</protein>